<dbReference type="EMBL" id="FTOD01000003">
    <property type="protein sequence ID" value="SIS66860.1"/>
    <property type="molecule type" value="Genomic_DNA"/>
</dbReference>
<gene>
    <name evidence="1" type="ORF">SAMN05421790_103356</name>
</gene>
<name>A0A1N7KZN1_9BACL</name>
<sequence length="166" mass="19139">MTSEDWESALDKFDWNDVLSEVDGELLEHLASELSFRTYQALKESSCPLGDGYHLTHLADGRWAFWNEQNYVKEDVRFFETAQHFLHVAVDEFKLEQPQVQDLLERLEKTPHLKLCAVCGHHFNPDDSARRELGIEGIFLDEENREGECCSPQCAVEAVVHDMKEG</sequence>
<proteinExistence type="predicted"/>
<dbReference type="AlphaFoldDB" id="A0A1N7KZN1"/>
<dbReference type="Proteomes" id="UP000186795">
    <property type="component" value="Unassembled WGS sequence"/>
</dbReference>
<dbReference type="RefSeq" id="WP_040387302.1">
    <property type="nucleotide sequence ID" value="NZ_CP048103.1"/>
</dbReference>
<keyword evidence="2" id="KW-1185">Reference proteome</keyword>
<organism evidence="1 2">
    <name type="scientific">Kroppenstedtia eburnea</name>
    <dbReference type="NCBI Taxonomy" id="714067"/>
    <lineage>
        <taxon>Bacteria</taxon>
        <taxon>Bacillati</taxon>
        <taxon>Bacillota</taxon>
        <taxon>Bacilli</taxon>
        <taxon>Bacillales</taxon>
        <taxon>Thermoactinomycetaceae</taxon>
        <taxon>Kroppenstedtia</taxon>
    </lineage>
</organism>
<evidence type="ECO:0000313" key="2">
    <source>
        <dbReference type="Proteomes" id="UP000186795"/>
    </source>
</evidence>
<evidence type="ECO:0000313" key="1">
    <source>
        <dbReference type="EMBL" id="SIS66860.1"/>
    </source>
</evidence>
<dbReference type="OrthoDB" id="2988504at2"/>
<accession>A0A1N7KZN1</accession>
<protein>
    <submittedName>
        <fullName evidence="1">Uncharacterized protein</fullName>
    </submittedName>
</protein>
<reference evidence="2" key="1">
    <citation type="submission" date="2017-01" db="EMBL/GenBank/DDBJ databases">
        <authorList>
            <person name="Varghese N."/>
            <person name="Submissions S."/>
        </authorList>
    </citation>
    <scope>NUCLEOTIDE SEQUENCE [LARGE SCALE GENOMIC DNA]</scope>
    <source>
        <strain evidence="2">DSM 45196</strain>
    </source>
</reference>